<dbReference type="UniPathway" id="UPA00115">
    <property type="reaction ID" value="UER00412"/>
</dbReference>
<evidence type="ECO:0000313" key="9">
    <source>
        <dbReference type="EMBL" id="RUS26064.1"/>
    </source>
</evidence>
<dbReference type="FunFam" id="3.30.70.260:FF:000018">
    <property type="entry name" value="Ribose-5-phosphate isomerase A"/>
    <property type="match status" value="1"/>
</dbReference>
<dbReference type="GO" id="GO:0006014">
    <property type="term" value="P:D-ribose metabolic process"/>
    <property type="evidence" value="ECO:0007669"/>
    <property type="project" value="TreeGrafter"/>
</dbReference>
<evidence type="ECO:0000256" key="3">
    <source>
        <dbReference type="ARBA" id="ARBA00008088"/>
    </source>
</evidence>
<dbReference type="GO" id="GO:0004751">
    <property type="term" value="F:ribose-5-phosphate isomerase activity"/>
    <property type="evidence" value="ECO:0007669"/>
    <property type="project" value="UniProtKB-EC"/>
</dbReference>
<name>A0A433Q8F1_9FUNG</name>
<comment type="similarity">
    <text evidence="3">Belongs to the ribose 5-phosphate isomerase family.</text>
</comment>
<evidence type="ECO:0000256" key="4">
    <source>
        <dbReference type="ARBA" id="ARBA00011959"/>
    </source>
</evidence>
<dbReference type="Proteomes" id="UP000274822">
    <property type="component" value="Unassembled WGS sequence"/>
</dbReference>
<keyword evidence="10" id="KW-1185">Reference proteome</keyword>
<sequence length="284" mass="30996">MTDPVESGKRIAAHQAVDEYILPHHKAVGIGSGSTVVYALERILQKPELHHIVFIPTSFQSKILIIDGGLKLGSIEQCVPGYTDLDVTIDGADEVDAKLNAIKGGGACQFQEKLVAEAAKKFVIIADYRKKSEKLGTQFPSLKIKRRRSTRPPRIIPPPQWLRGVPIEVIPMSYKAVQQALQIRISAKPETMALRMAKMKAGPVVTDNGCFVIDAHFGPIADPKSLLRDIKLITGVVEVGLFCGMAEVAFFGMEDGNVSVLRIGCWGAQQWDGDIVKITCQPNS</sequence>
<dbReference type="PANTHER" id="PTHR11934">
    <property type="entry name" value="RIBOSE-5-PHOSPHATE ISOMERASE"/>
    <property type="match status" value="1"/>
</dbReference>
<evidence type="ECO:0000256" key="8">
    <source>
        <dbReference type="ARBA" id="ARBA00032273"/>
    </source>
</evidence>
<evidence type="ECO:0000256" key="1">
    <source>
        <dbReference type="ARBA" id="ARBA00001713"/>
    </source>
</evidence>
<dbReference type="SUPFAM" id="SSF100950">
    <property type="entry name" value="NagB/RpiA/CoA transferase-like"/>
    <property type="match status" value="1"/>
</dbReference>
<evidence type="ECO:0000256" key="2">
    <source>
        <dbReference type="ARBA" id="ARBA00004988"/>
    </source>
</evidence>
<accession>A0A433Q8F1</accession>
<evidence type="ECO:0000256" key="6">
    <source>
        <dbReference type="ARBA" id="ARBA00023235"/>
    </source>
</evidence>
<dbReference type="EC" id="5.3.1.6" evidence="4"/>
<comment type="caution">
    <text evidence="9">The sequence shown here is derived from an EMBL/GenBank/DDBJ whole genome shotgun (WGS) entry which is preliminary data.</text>
</comment>
<dbReference type="GO" id="GO:0005737">
    <property type="term" value="C:cytoplasm"/>
    <property type="evidence" value="ECO:0007669"/>
    <property type="project" value="TreeGrafter"/>
</dbReference>
<dbReference type="Pfam" id="PF06026">
    <property type="entry name" value="Rib_5-P_isom_A"/>
    <property type="match status" value="2"/>
</dbReference>
<comment type="pathway">
    <text evidence="2">Carbohydrate degradation; pentose phosphate pathway; D-ribose 5-phosphate from D-ribulose 5-phosphate (non-oxidative stage): step 1/1.</text>
</comment>
<dbReference type="SUPFAM" id="SSF75445">
    <property type="entry name" value="D-ribose-5-phosphate isomerase (RpiA), lid domain"/>
    <property type="match status" value="1"/>
</dbReference>
<dbReference type="AlphaFoldDB" id="A0A433Q8F1"/>
<dbReference type="EMBL" id="RBNJ01011301">
    <property type="protein sequence ID" value="RUS26064.1"/>
    <property type="molecule type" value="Genomic_DNA"/>
</dbReference>
<dbReference type="Gene3D" id="3.40.50.1360">
    <property type="match status" value="1"/>
</dbReference>
<dbReference type="NCBIfam" id="TIGR00021">
    <property type="entry name" value="rpiA"/>
    <property type="match status" value="1"/>
</dbReference>
<dbReference type="Gene3D" id="3.30.70.260">
    <property type="match status" value="1"/>
</dbReference>
<dbReference type="FunFam" id="3.40.50.1360:FF:000014">
    <property type="entry name" value="Ribose 5-phosphate isomerase"/>
    <property type="match status" value="1"/>
</dbReference>
<dbReference type="PANTHER" id="PTHR11934:SF0">
    <property type="entry name" value="RIBOSE-5-PHOSPHATE ISOMERASE"/>
    <property type="match status" value="1"/>
</dbReference>
<proteinExistence type="inferred from homology"/>
<dbReference type="CDD" id="cd01398">
    <property type="entry name" value="RPI_A"/>
    <property type="match status" value="1"/>
</dbReference>
<dbReference type="InterPro" id="IPR004788">
    <property type="entry name" value="Ribose5P_isomerase_type_A"/>
</dbReference>
<organism evidence="9 10">
    <name type="scientific">Jimgerdemannia flammicorona</name>
    <dbReference type="NCBI Taxonomy" id="994334"/>
    <lineage>
        <taxon>Eukaryota</taxon>
        <taxon>Fungi</taxon>
        <taxon>Fungi incertae sedis</taxon>
        <taxon>Mucoromycota</taxon>
        <taxon>Mucoromycotina</taxon>
        <taxon>Endogonomycetes</taxon>
        <taxon>Endogonales</taxon>
        <taxon>Endogonaceae</taxon>
        <taxon>Jimgerdemannia</taxon>
    </lineage>
</organism>
<evidence type="ECO:0000256" key="5">
    <source>
        <dbReference type="ARBA" id="ARBA00019150"/>
    </source>
</evidence>
<evidence type="ECO:0000256" key="7">
    <source>
        <dbReference type="ARBA" id="ARBA00029734"/>
    </source>
</evidence>
<protein>
    <recommendedName>
        <fullName evidence="5">Ribose-5-phosphate isomerase</fullName>
        <ecNumber evidence="4">5.3.1.6</ecNumber>
    </recommendedName>
    <alternativeName>
        <fullName evidence="8">D-ribose-5-phosphate ketol-isomerase</fullName>
    </alternativeName>
    <alternativeName>
        <fullName evidence="7">Phosphoriboisomerase</fullName>
    </alternativeName>
</protein>
<gene>
    <name evidence="9" type="ORF">BC938DRAFT_471277</name>
</gene>
<reference evidence="9 10" key="1">
    <citation type="journal article" date="2018" name="New Phytol.">
        <title>Phylogenomics of Endogonaceae and evolution of mycorrhizas within Mucoromycota.</title>
        <authorList>
            <person name="Chang Y."/>
            <person name="Desiro A."/>
            <person name="Na H."/>
            <person name="Sandor L."/>
            <person name="Lipzen A."/>
            <person name="Clum A."/>
            <person name="Barry K."/>
            <person name="Grigoriev I.V."/>
            <person name="Martin F.M."/>
            <person name="Stajich J.E."/>
            <person name="Smith M.E."/>
            <person name="Bonito G."/>
            <person name="Spatafora J.W."/>
        </authorList>
    </citation>
    <scope>NUCLEOTIDE SEQUENCE [LARGE SCALE GENOMIC DNA]</scope>
    <source>
        <strain evidence="9 10">AD002</strain>
    </source>
</reference>
<evidence type="ECO:0000313" key="10">
    <source>
        <dbReference type="Proteomes" id="UP000274822"/>
    </source>
</evidence>
<dbReference type="InterPro" id="IPR037171">
    <property type="entry name" value="NagB/RpiA_transferase-like"/>
</dbReference>
<dbReference type="GO" id="GO:0009052">
    <property type="term" value="P:pentose-phosphate shunt, non-oxidative branch"/>
    <property type="evidence" value="ECO:0007669"/>
    <property type="project" value="InterPro"/>
</dbReference>
<comment type="catalytic activity">
    <reaction evidence="1">
        <text>aldehydo-D-ribose 5-phosphate = D-ribulose 5-phosphate</text>
        <dbReference type="Rhea" id="RHEA:14657"/>
        <dbReference type="ChEBI" id="CHEBI:58121"/>
        <dbReference type="ChEBI" id="CHEBI:58273"/>
        <dbReference type="EC" id="5.3.1.6"/>
    </reaction>
</comment>
<keyword evidence="6 9" id="KW-0413">Isomerase</keyword>